<protein>
    <submittedName>
        <fullName evidence="2">Uncharacterized protein</fullName>
    </submittedName>
</protein>
<accession>A0A1I5E2S4</accession>
<organism evidence="2 3">
    <name type="scientific">Formivibrio citricus</name>
    <dbReference type="NCBI Taxonomy" id="83765"/>
    <lineage>
        <taxon>Bacteria</taxon>
        <taxon>Pseudomonadati</taxon>
        <taxon>Pseudomonadota</taxon>
        <taxon>Betaproteobacteria</taxon>
        <taxon>Neisseriales</taxon>
        <taxon>Chitinibacteraceae</taxon>
        <taxon>Formivibrio</taxon>
    </lineage>
</organism>
<proteinExistence type="predicted"/>
<dbReference type="Proteomes" id="UP000242869">
    <property type="component" value="Unassembled WGS sequence"/>
</dbReference>
<evidence type="ECO:0000313" key="3">
    <source>
        <dbReference type="Proteomes" id="UP000242869"/>
    </source>
</evidence>
<evidence type="ECO:0000256" key="1">
    <source>
        <dbReference type="SAM" id="SignalP"/>
    </source>
</evidence>
<keyword evidence="1" id="KW-0732">Signal</keyword>
<reference evidence="3" key="1">
    <citation type="submission" date="2016-10" db="EMBL/GenBank/DDBJ databases">
        <authorList>
            <person name="Varghese N."/>
            <person name="Submissions S."/>
        </authorList>
    </citation>
    <scope>NUCLEOTIDE SEQUENCE [LARGE SCALE GENOMIC DNA]</scope>
    <source>
        <strain evidence="3">DSM 6150</strain>
    </source>
</reference>
<dbReference type="AlphaFoldDB" id="A0A1I5E2S4"/>
<keyword evidence="3" id="KW-1185">Reference proteome</keyword>
<dbReference type="STRING" id="83765.SAMN05660284_02822"/>
<name>A0A1I5E2S4_9NEIS</name>
<sequence length="110" mass="11998">MKKLLLHVFSACALMFIGQAALADDCGSLKKYEARQACKGDCSAISDYSTRQVCKGDCSSISDYALRQACKKDCSSLSSYEAREACKSCGGGAEWAMFYMLRVKQTCSSR</sequence>
<dbReference type="RefSeq" id="WP_143086081.1">
    <property type="nucleotide sequence ID" value="NZ_FOVE01000034.1"/>
</dbReference>
<dbReference type="EMBL" id="FOVE01000034">
    <property type="protein sequence ID" value="SFO05819.1"/>
    <property type="molecule type" value="Genomic_DNA"/>
</dbReference>
<evidence type="ECO:0000313" key="2">
    <source>
        <dbReference type="EMBL" id="SFO05819.1"/>
    </source>
</evidence>
<feature type="chain" id="PRO_5017294582" evidence="1">
    <location>
        <begin position="24"/>
        <end position="110"/>
    </location>
</feature>
<feature type="signal peptide" evidence="1">
    <location>
        <begin position="1"/>
        <end position="23"/>
    </location>
</feature>
<gene>
    <name evidence="2" type="ORF">SAMN05660284_02822</name>
</gene>